<comment type="catalytic activity">
    <reaction evidence="15">
        <text>(3R)-hydroxyhexanoyl-[ACP] = (2E)-hexenoyl-[ACP] + H2O</text>
        <dbReference type="Rhea" id="RHEA:41828"/>
        <dbReference type="Rhea" id="RHEA-COMP:9630"/>
        <dbReference type="Rhea" id="RHEA-COMP:9631"/>
        <dbReference type="ChEBI" id="CHEBI:15377"/>
        <dbReference type="ChEBI" id="CHEBI:78457"/>
        <dbReference type="ChEBI" id="CHEBI:78458"/>
    </reaction>
    <physiologicalReaction direction="left-to-right" evidence="15">
        <dbReference type="Rhea" id="RHEA:41829"/>
    </physiologicalReaction>
</comment>
<dbReference type="GO" id="GO:0004315">
    <property type="term" value="F:3-oxoacyl-[acyl-carrier-protein] synthase activity"/>
    <property type="evidence" value="ECO:0007669"/>
    <property type="project" value="UniProtKB-EC"/>
</dbReference>
<feature type="compositionally biased region" description="Polar residues" evidence="54">
    <location>
        <begin position="471"/>
        <end position="484"/>
    </location>
</feature>
<comment type="catalytic activity">
    <reaction evidence="38">
        <text>a fatty acyl-[ACP] + malonyl-[ACP] + H(+) = a 3-oxoacyl-[ACP] + holo-[ACP] + CO2</text>
        <dbReference type="Rhea" id="RHEA:22836"/>
        <dbReference type="Rhea" id="RHEA-COMP:9623"/>
        <dbReference type="Rhea" id="RHEA-COMP:9685"/>
        <dbReference type="Rhea" id="RHEA-COMP:9916"/>
        <dbReference type="Rhea" id="RHEA-COMP:14125"/>
        <dbReference type="ChEBI" id="CHEBI:15378"/>
        <dbReference type="ChEBI" id="CHEBI:16526"/>
        <dbReference type="ChEBI" id="CHEBI:64479"/>
        <dbReference type="ChEBI" id="CHEBI:78449"/>
        <dbReference type="ChEBI" id="CHEBI:78776"/>
        <dbReference type="ChEBI" id="CHEBI:138651"/>
        <dbReference type="EC" id="2.3.1.41"/>
    </reaction>
    <physiologicalReaction direction="left-to-right" evidence="38">
        <dbReference type="Rhea" id="RHEA:22837"/>
    </physiologicalReaction>
</comment>
<dbReference type="Gene3D" id="3.40.50.720">
    <property type="entry name" value="NAD(P)-binding Rossmann-like Domain"/>
    <property type="match status" value="1"/>
</dbReference>
<dbReference type="InterPro" id="IPR018201">
    <property type="entry name" value="Ketoacyl_synth_AS"/>
</dbReference>
<dbReference type="SMART" id="SM00829">
    <property type="entry name" value="PKS_ER"/>
    <property type="match status" value="1"/>
</dbReference>
<dbReference type="InterPro" id="IPR001227">
    <property type="entry name" value="Ac_transferase_dom_sf"/>
</dbReference>
<dbReference type="GO" id="GO:0033068">
    <property type="term" value="P:macrolide biosynthetic process"/>
    <property type="evidence" value="ECO:0007669"/>
    <property type="project" value="UniProtKB-ARBA"/>
</dbReference>
<comment type="catalytic activity">
    <reaction evidence="29">
        <text>dodecanoyl-[ACP] + malonyl-[ACP] + H(+) = 3-oxotetradecanoyl-[ACP] + holo-[ACP] + CO2</text>
        <dbReference type="Rhea" id="RHEA:41884"/>
        <dbReference type="Rhea" id="RHEA-COMP:9623"/>
        <dbReference type="Rhea" id="RHEA-COMP:9644"/>
        <dbReference type="Rhea" id="RHEA-COMP:9645"/>
        <dbReference type="Rhea" id="RHEA-COMP:9685"/>
        <dbReference type="ChEBI" id="CHEBI:15378"/>
        <dbReference type="ChEBI" id="CHEBI:16526"/>
        <dbReference type="ChEBI" id="CHEBI:64479"/>
        <dbReference type="ChEBI" id="CHEBI:65264"/>
        <dbReference type="ChEBI" id="CHEBI:78449"/>
        <dbReference type="ChEBI" id="CHEBI:78473"/>
    </reaction>
    <physiologicalReaction direction="left-to-right" evidence="29">
        <dbReference type="Rhea" id="RHEA:41885"/>
    </physiologicalReaction>
</comment>
<evidence type="ECO:0000256" key="50">
    <source>
        <dbReference type="ARBA" id="ARBA00049449"/>
    </source>
</evidence>
<dbReference type="Pfam" id="PF00698">
    <property type="entry name" value="Acyl_transf_1"/>
    <property type="match status" value="1"/>
</dbReference>
<dbReference type="SMART" id="SM00826">
    <property type="entry name" value="PKS_DH"/>
    <property type="match status" value="1"/>
</dbReference>
<comment type="catalytic activity">
    <reaction evidence="35">
        <text>(2E)-dodecenoyl-[ACP] + NADPH + H(+) = dodecanoyl-[ACP] + NADP(+)</text>
        <dbReference type="Rhea" id="RHEA:41880"/>
        <dbReference type="Rhea" id="RHEA-COMP:9643"/>
        <dbReference type="Rhea" id="RHEA-COMP:9644"/>
        <dbReference type="ChEBI" id="CHEBI:15378"/>
        <dbReference type="ChEBI" id="CHEBI:57783"/>
        <dbReference type="ChEBI" id="CHEBI:58349"/>
        <dbReference type="ChEBI" id="CHEBI:65264"/>
        <dbReference type="ChEBI" id="CHEBI:78472"/>
    </reaction>
    <physiologicalReaction direction="left-to-right" evidence="35">
        <dbReference type="Rhea" id="RHEA:41881"/>
    </physiologicalReaction>
</comment>
<evidence type="ECO:0000256" key="39">
    <source>
        <dbReference type="ARBA" id="ARBA00048571"/>
    </source>
</evidence>
<dbReference type="Pfam" id="PF00975">
    <property type="entry name" value="Thioesterase"/>
    <property type="match status" value="1"/>
</dbReference>
<dbReference type="InterPro" id="IPR020802">
    <property type="entry name" value="TesA-like"/>
</dbReference>
<comment type="catalytic activity">
    <reaction evidence="52">
        <text>octanoyl-[ACP] + malonyl-[ACP] + H(+) = 3-oxodecanoyl-[ACP] + holo-[ACP] + CO2</text>
        <dbReference type="Rhea" id="RHEA:41852"/>
        <dbReference type="Rhea" id="RHEA-COMP:9623"/>
        <dbReference type="Rhea" id="RHEA-COMP:9636"/>
        <dbReference type="Rhea" id="RHEA-COMP:9637"/>
        <dbReference type="Rhea" id="RHEA-COMP:9685"/>
        <dbReference type="ChEBI" id="CHEBI:15378"/>
        <dbReference type="ChEBI" id="CHEBI:16526"/>
        <dbReference type="ChEBI" id="CHEBI:64479"/>
        <dbReference type="ChEBI" id="CHEBI:78449"/>
        <dbReference type="ChEBI" id="CHEBI:78463"/>
        <dbReference type="ChEBI" id="CHEBI:78464"/>
    </reaction>
    <physiologicalReaction direction="left-to-right" evidence="52">
        <dbReference type="Rhea" id="RHEA:41853"/>
    </physiologicalReaction>
</comment>
<dbReference type="InterPro" id="IPR029058">
    <property type="entry name" value="AB_hydrolase_fold"/>
</dbReference>
<gene>
    <name evidence="58" type="ORF">HNR07_006782</name>
</gene>
<evidence type="ECO:0000256" key="33">
    <source>
        <dbReference type="ARBA" id="ARBA00047961"/>
    </source>
</evidence>
<comment type="pathway">
    <text evidence="3">Lipid metabolism.</text>
</comment>
<keyword evidence="4" id="KW-0596">Phosphopantetheine</keyword>
<evidence type="ECO:0000256" key="4">
    <source>
        <dbReference type="ARBA" id="ARBA00022450"/>
    </source>
</evidence>
<keyword evidence="5" id="KW-0597">Phosphoprotein</keyword>
<evidence type="ECO:0000256" key="37">
    <source>
        <dbReference type="ARBA" id="ARBA00048420"/>
    </source>
</evidence>
<dbReference type="SMART" id="SM00822">
    <property type="entry name" value="PKS_KR"/>
    <property type="match status" value="1"/>
</dbReference>
<comment type="catalytic activity">
    <reaction evidence="46">
        <text>(2E)-tetradecenoyl-[ACP] + NADPH + H(+) = tetradecanoyl-[ACP] + NADP(+)</text>
        <dbReference type="Rhea" id="RHEA:41896"/>
        <dbReference type="Rhea" id="RHEA-COMP:9647"/>
        <dbReference type="Rhea" id="RHEA-COMP:9648"/>
        <dbReference type="ChEBI" id="CHEBI:15378"/>
        <dbReference type="ChEBI" id="CHEBI:57783"/>
        <dbReference type="ChEBI" id="CHEBI:58349"/>
        <dbReference type="ChEBI" id="CHEBI:78475"/>
        <dbReference type="ChEBI" id="CHEBI:78477"/>
    </reaction>
    <physiologicalReaction direction="left-to-right" evidence="46">
        <dbReference type="Rhea" id="RHEA:41897"/>
    </physiologicalReaction>
</comment>
<dbReference type="PANTHER" id="PTHR43775:SF51">
    <property type="entry name" value="INACTIVE PHENOLPHTHIOCEROL SYNTHESIS POLYKETIDE SYNTHASE TYPE I PKS1-RELATED"/>
    <property type="match status" value="1"/>
</dbReference>
<evidence type="ECO:0000259" key="55">
    <source>
        <dbReference type="PROSITE" id="PS50075"/>
    </source>
</evidence>
<comment type="catalytic activity">
    <reaction evidence="34">
        <text>hexadecanoyl-[ACP] + malonyl-[ACP] + H(+) = 3-oxooctadecanoyl-[ACP] + holo-[ACP] + CO2</text>
        <dbReference type="Rhea" id="RHEA:41916"/>
        <dbReference type="Rhea" id="RHEA-COMP:9623"/>
        <dbReference type="Rhea" id="RHEA-COMP:9652"/>
        <dbReference type="Rhea" id="RHEA-COMP:9653"/>
        <dbReference type="Rhea" id="RHEA-COMP:9685"/>
        <dbReference type="ChEBI" id="CHEBI:15378"/>
        <dbReference type="ChEBI" id="CHEBI:16526"/>
        <dbReference type="ChEBI" id="CHEBI:64479"/>
        <dbReference type="ChEBI" id="CHEBI:78449"/>
        <dbReference type="ChEBI" id="CHEBI:78483"/>
        <dbReference type="ChEBI" id="CHEBI:78487"/>
    </reaction>
    <physiologicalReaction direction="left-to-right" evidence="34">
        <dbReference type="Rhea" id="RHEA:41917"/>
    </physiologicalReaction>
</comment>
<evidence type="ECO:0000256" key="27">
    <source>
        <dbReference type="ARBA" id="ARBA00047451"/>
    </source>
</evidence>
<dbReference type="Pfam" id="PF08240">
    <property type="entry name" value="ADH_N"/>
    <property type="match status" value="1"/>
</dbReference>
<dbReference type="InterPro" id="IPR036736">
    <property type="entry name" value="ACP-like_sf"/>
</dbReference>
<sequence length="2420" mass="253263">MTDDAQVLDYLKRVTADLRRTRAELTRLRERDNEPIAVVGMGCRLPGGVNSPEELWDLLERGADAIGDLPDDRGWDVEDMRGRPGMSAGGGFLDDAAGFDAAFFGISPREAEAMDPQQRLMLEVTWESLERAGIDPASLAQTPTGVFTGISTTDYARTTTSGRVPMPEGAEGYLMTGTAASVASGRIAYTLGLRGPALTVDTACSSSLTAVQLAVRSLRQGECSLALAGGATVMSGPSLFAESAKQGVLSADGRCKAFGAGADGTGFAEGAAALVLERLSDAERSGHRVLAVIRGGAVNQDGASSGLTAPNGPAQSRVVRAALADAGLTPDDIDAVEAHGTGTELGDPIEAEALLEVFGDRQGDPLWLGSVKSNLGHTQAAAGAVGIMKLVLALGRERLPRTLHAEEPSPLVDWASGGVRPLSGARNWPRGERVRRAGVSSFGISGTNVHIVLEEAPEPSPGTGGAASGTPDASETQEGSSDSGPLTGPLVTGRTAWLLSARDRTALSEQAARLADHPGGAAPPADVARALASTRGRFVQRAAVIGADPESLTAGLRALAGSAGTDGCAASVVTGEARRSGHSEQPVFVFPGQGGQWAGMAKGLMADSPVFAASVAECERALAPHVDWSLSAVLREDPGAPRFMGEDAPVDVLQPALWAVLVSLARLWRAAGVEPSAVVGHSQGEVAAACVAGILSLEDGARVVVARSRALGKVAGEGGIAVVGLGMDEVAGLIDGQEGQLALAGANGPETSTVAGSAEAVHGFVAAREKDGTFVRRIPVDYTSHCFLVDRVEEEVRAALADLRPRPGTVPLYSTVAPSPTWKPGDEPSAEPVDGTTLDAGYWYRNLRHGVLLEPVVRRLAPVSHAFVEVGAHPVLSVPLRQTLEAAGAADLPVVHTLRRDEDTGDRFLAALAEAHCQGIGVDWERVLGDGGRDVDLPTYPFQRRRYWLDEPRLSGDPSSVGLSAADHPLIGAWTPIGATGQTLFTGRLDPARAPWLTEHTVSGRTILPGTAAVELLLRVGRLCDRPEIAELTLSAPLELDPEGPGTPVQVIVEAPDLRGTRAFRLLSSSADGQEWATHAEGLLAPATRAPAPSPLTPGPEATELTVADAYALFEARGIGYGPAFQGLRAVRADGPRTWAEAGPEPLPADAEAMTGPHPVLLDAGLQSLLLLEAEADQAPRLLMPFGWSGVRLHAPGAPGRVRVQLTRTGEDTYGILVTDPEGGPVLSVDSLSVREAAPAAQADQDALFHQDWEEIAIPGGTVLPDPGTWAVAGDLAGVDRRPQECAEAPDVIVLAPGDEGAGSGGTQSLEQANADPERALERLTGALEQLRGWVDDDRYAATRFVVLTRGAVSLPGDTSLPADPSGAALWGLIASAETENPGRFLLLDTDLTGSETGTELIAAALRTGEPRLAVRGGRLHAPRLARSRSEADTATLPPARSPGWRLHADGRGVLDGLTYVPVPERPLAPHEVRVAVRAAGLNFRDVLMTVGMYPEPGDIGNEGSGVVLETGGEAGDLCPGDRVMGLFPGAFGPVAVADHRYLARVPEGWDHAEAAAVPAVYLTAYLALVEEAGLREGETVLVHSAAGGVGQAALGLARHLGARVLATASPEKWDLLRSSGLGEAEIAHSRELGFEKQFRAAADTVDVVLNSLTGEAIPASLRLLGPGGRFVELGRNELLGADGVPEGIVYRAFNVLESGPDRIQRAFAALLPLLTAGTLPRAPLTRYPIEEAPEAFQVMQRGRNVGKAVLELATRFRPGGTVLITGATGRLGALVARHLVVRHGVDDLLLVSRQGPRAPGADALVADLTALGAGVRVEACDVSDAERLGDLLAEVPVSAVVHAAAVIDDATFTGLTADTVARVMGPKAVGAWNLHRLTAHSDLDAFVLFSSAAGVFGSAGQAAYSAANAYLDALAAHRRELGLPAQSLAWGRWLVESGEFAEMSEVSANRMSRTWGVQGIGDREGCALLDAALASDRAHLVPSPLDLVGLRTRAVTQGSVPPLMRGLVRAPDRSGRGTEAVVAVPPGAERRELLTRLVCERAAEILGYLEYGAHQEFPGAGFDSLTAVELRNHLQEITGLRLPATLVFQFPTPRALAHHLDQEMGGPAPVAGGATTADGARGGRSREAKSDDSLIGLFLDACAAHRPKQAVDLALAASRSRAVFTGASRSAATTLATGPEEPVLICHPSLVMTSGPHEFSRFANRWQGRRRVHVLSAPGYLEGEELPADLDTFVRTQADQALAAADGRPFILVGRSSGGWTAHAVAEELSSRGTPPAKAVLLDTVVPGDDDLLPMVTEFVTERAHEFELLDTTRLTAMGAYLDLFSTWRPSEWSGPTVQVRPTEAVVTAAGTKLGLDWSWPIPHDWVEVPGDHFTMLEEHALRTAEEVDRIVSEGGKPNRTVSRWTTLKRAVSKRKSSR</sequence>
<comment type="catalytic activity">
    <reaction evidence="28">
        <text>(2E)-butenoyl-[ACP] + NADPH + H(+) = butanoyl-[ACP] + NADP(+)</text>
        <dbReference type="Rhea" id="RHEA:41812"/>
        <dbReference type="Rhea" id="RHEA-COMP:9627"/>
        <dbReference type="Rhea" id="RHEA-COMP:9628"/>
        <dbReference type="ChEBI" id="CHEBI:15378"/>
        <dbReference type="ChEBI" id="CHEBI:57783"/>
        <dbReference type="ChEBI" id="CHEBI:58349"/>
        <dbReference type="ChEBI" id="CHEBI:78453"/>
        <dbReference type="ChEBI" id="CHEBI:78454"/>
    </reaction>
    <physiologicalReaction direction="left-to-right" evidence="28">
        <dbReference type="Rhea" id="RHEA:41813"/>
    </physiologicalReaction>
</comment>
<dbReference type="InterPro" id="IPR020841">
    <property type="entry name" value="PKS_Beta-ketoAc_synthase_dom"/>
</dbReference>
<comment type="catalytic activity">
    <reaction evidence="37">
        <text>(2E)-octenoyl-[ACP] + NADPH + H(+) = octanoyl-[ACP] + NADP(+)</text>
        <dbReference type="Rhea" id="RHEA:41848"/>
        <dbReference type="Rhea" id="RHEA-COMP:9635"/>
        <dbReference type="Rhea" id="RHEA-COMP:9636"/>
        <dbReference type="ChEBI" id="CHEBI:15378"/>
        <dbReference type="ChEBI" id="CHEBI:57783"/>
        <dbReference type="ChEBI" id="CHEBI:58349"/>
        <dbReference type="ChEBI" id="CHEBI:78462"/>
        <dbReference type="ChEBI" id="CHEBI:78463"/>
    </reaction>
    <physiologicalReaction direction="left-to-right" evidence="37">
        <dbReference type="Rhea" id="RHEA:41849"/>
    </physiologicalReaction>
</comment>
<evidence type="ECO:0000256" key="46">
    <source>
        <dbReference type="ARBA" id="ARBA00049171"/>
    </source>
</evidence>
<organism evidence="58 59">
    <name type="scientific">Nocardiopsis metallicus</name>
    <dbReference type="NCBI Taxonomy" id="179819"/>
    <lineage>
        <taxon>Bacteria</taxon>
        <taxon>Bacillati</taxon>
        <taxon>Actinomycetota</taxon>
        <taxon>Actinomycetes</taxon>
        <taxon>Streptosporangiales</taxon>
        <taxon>Nocardiopsidaceae</taxon>
        <taxon>Nocardiopsis</taxon>
    </lineage>
</organism>
<comment type="catalytic activity">
    <reaction evidence="21">
        <text>(3R)-hydroxybutanoyl-[ACP] = (2E)-butenoyl-[ACP] + H2O</text>
        <dbReference type="Rhea" id="RHEA:41808"/>
        <dbReference type="Rhea" id="RHEA-COMP:9626"/>
        <dbReference type="Rhea" id="RHEA-COMP:9627"/>
        <dbReference type="ChEBI" id="CHEBI:15377"/>
        <dbReference type="ChEBI" id="CHEBI:78451"/>
        <dbReference type="ChEBI" id="CHEBI:78453"/>
    </reaction>
    <physiologicalReaction direction="left-to-right" evidence="21">
        <dbReference type="Rhea" id="RHEA:41809"/>
    </physiologicalReaction>
</comment>
<dbReference type="InterPro" id="IPR016036">
    <property type="entry name" value="Malonyl_transacylase_ACP-bd"/>
</dbReference>
<comment type="catalytic activity">
    <reaction evidence="18">
        <text>(3R)-hydroxytetradecanoyl-[ACP] = (2E)-tetradecenoyl-[ACP] + H2O</text>
        <dbReference type="Rhea" id="RHEA:41892"/>
        <dbReference type="Rhea" id="RHEA-COMP:9646"/>
        <dbReference type="Rhea" id="RHEA-COMP:9647"/>
        <dbReference type="ChEBI" id="CHEBI:15377"/>
        <dbReference type="ChEBI" id="CHEBI:78474"/>
        <dbReference type="ChEBI" id="CHEBI:78475"/>
    </reaction>
    <physiologicalReaction direction="left-to-right" evidence="18">
        <dbReference type="Rhea" id="RHEA:41893"/>
    </physiologicalReaction>
</comment>
<dbReference type="GO" id="GO:0031177">
    <property type="term" value="F:phosphopantetheine binding"/>
    <property type="evidence" value="ECO:0007669"/>
    <property type="project" value="InterPro"/>
</dbReference>
<comment type="catalytic activity">
    <reaction evidence="26">
        <text>3-oxodecanoyl-[ACP] + NADPH + H(+) = (3R)-hydroxydecanoyl-[ACP] + NADP(+)</text>
        <dbReference type="Rhea" id="RHEA:41856"/>
        <dbReference type="Rhea" id="RHEA-COMP:9637"/>
        <dbReference type="Rhea" id="RHEA-COMP:9638"/>
        <dbReference type="ChEBI" id="CHEBI:15378"/>
        <dbReference type="ChEBI" id="CHEBI:57783"/>
        <dbReference type="ChEBI" id="CHEBI:58349"/>
        <dbReference type="ChEBI" id="CHEBI:78464"/>
        <dbReference type="ChEBI" id="CHEBI:78466"/>
    </reaction>
    <physiologicalReaction direction="left-to-right" evidence="26">
        <dbReference type="Rhea" id="RHEA:41857"/>
    </physiologicalReaction>
</comment>
<feature type="domain" description="Ketosynthase family 3 (KS3)" evidence="56">
    <location>
        <begin position="33"/>
        <end position="455"/>
    </location>
</feature>
<dbReference type="Pfam" id="PF13602">
    <property type="entry name" value="ADH_zinc_N_2"/>
    <property type="match status" value="1"/>
</dbReference>
<comment type="catalytic activity">
    <reaction evidence="43">
        <text>3-oxotetradecanoyl-[ACP] + NADPH + H(+) = (3R)-hydroxytetradecanoyl-[ACP] + NADP(+)</text>
        <dbReference type="Rhea" id="RHEA:41888"/>
        <dbReference type="Rhea" id="RHEA-COMP:9645"/>
        <dbReference type="Rhea" id="RHEA-COMP:9646"/>
        <dbReference type="ChEBI" id="CHEBI:15378"/>
        <dbReference type="ChEBI" id="CHEBI:57783"/>
        <dbReference type="ChEBI" id="CHEBI:58349"/>
        <dbReference type="ChEBI" id="CHEBI:78473"/>
        <dbReference type="ChEBI" id="CHEBI:78474"/>
    </reaction>
    <physiologicalReaction direction="left-to-right" evidence="43">
        <dbReference type="Rhea" id="RHEA:41889"/>
    </physiologicalReaction>
</comment>
<evidence type="ECO:0000256" key="3">
    <source>
        <dbReference type="ARBA" id="ARBA00005189"/>
    </source>
</evidence>
<dbReference type="Pfam" id="PF00550">
    <property type="entry name" value="PP-binding"/>
    <property type="match status" value="1"/>
</dbReference>
<dbReference type="SUPFAM" id="SSF52151">
    <property type="entry name" value="FabD/lysophospholipase-like"/>
    <property type="match status" value="1"/>
</dbReference>
<keyword evidence="8" id="KW-0663">Pyridoxal phosphate</keyword>
<dbReference type="InterPro" id="IPR042104">
    <property type="entry name" value="PKS_dehydratase_sf"/>
</dbReference>
<comment type="caution">
    <text evidence="58">The sequence shown here is derived from an EMBL/GenBank/DDBJ whole genome shotgun (WGS) entry which is preliminary data.</text>
</comment>
<comment type="catalytic activity">
    <reaction evidence="42">
        <text>hexadecanoyl-[ACP] + H2O = hexadecanoate + holo-[ACP] + H(+)</text>
        <dbReference type="Rhea" id="RHEA:41932"/>
        <dbReference type="Rhea" id="RHEA-COMP:9652"/>
        <dbReference type="Rhea" id="RHEA-COMP:9685"/>
        <dbReference type="ChEBI" id="CHEBI:7896"/>
        <dbReference type="ChEBI" id="CHEBI:15377"/>
        <dbReference type="ChEBI" id="CHEBI:15378"/>
        <dbReference type="ChEBI" id="CHEBI:64479"/>
        <dbReference type="ChEBI" id="CHEBI:78483"/>
        <dbReference type="EC" id="3.1.2.14"/>
    </reaction>
    <physiologicalReaction direction="left-to-right" evidence="42">
        <dbReference type="Rhea" id="RHEA:41933"/>
    </physiologicalReaction>
</comment>
<evidence type="ECO:0000256" key="7">
    <source>
        <dbReference type="ARBA" id="ARBA00022799"/>
    </source>
</evidence>
<comment type="catalytic activity">
    <reaction evidence="45">
        <text>decanoyl-[ACP] + malonyl-[ACP] + H(+) = 3-oxododecanoyl-[ACP] + holo-[ACP] + CO2</text>
        <dbReference type="Rhea" id="RHEA:41868"/>
        <dbReference type="Rhea" id="RHEA-COMP:9623"/>
        <dbReference type="Rhea" id="RHEA-COMP:9640"/>
        <dbReference type="Rhea" id="RHEA-COMP:9641"/>
        <dbReference type="Rhea" id="RHEA-COMP:9685"/>
        <dbReference type="ChEBI" id="CHEBI:15378"/>
        <dbReference type="ChEBI" id="CHEBI:16526"/>
        <dbReference type="ChEBI" id="CHEBI:64479"/>
        <dbReference type="ChEBI" id="CHEBI:78449"/>
        <dbReference type="ChEBI" id="CHEBI:78468"/>
        <dbReference type="ChEBI" id="CHEBI:78469"/>
    </reaction>
    <physiologicalReaction direction="left-to-right" evidence="45">
        <dbReference type="Rhea" id="RHEA:41869"/>
    </physiologicalReaction>
</comment>
<feature type="domain" description="Carrier" evidence="55">
    <location>
        <begin position="2030"/>
        <end position="2105"/>
    </location>
</feature>
<feature type="region of interest" description="Disordered" evidence="54">
    <location>
        <begin position="1424"/>
        <end position="1444"/>
    </location>
</feature>
<evidence type="ECO:0000256" key="44">
    <source>
        <dbReference type="ARBA" id="ARBA00049019"/>
    </source>
</evidence>
<comment type="catalytic activity">
    <reaction evidence="41">
        <text>holo-[ACP] + acetyl-CoA = acetyl-[ACP] + CoA</text>
        <dbReference type="Rhea" id="RHEA:41788"/>
        <dbReference type="Rhea" id="RHEA-COMP:9621"/>
        <dbReference type="Rhea" id="RHEA-COMP:9685"/>
        <dbReference type="ChEBI" id="CHEBI:57287"/>
        <dbReference type="ChEBI" id="CHEBI:57288"/>
        <dbReference type="ChEBI" id="CHEBI:64479"/>
        <dbReference type="ChEBI" id="CHEBI:78446"/>
        <dbReference type="EC" id="2.3.1.38"/>
    </reaction>
    <physiologicalReaction direction="left-to-right" evidence="41">
        <dbReference type="Rhea" id="RHEA:41789"/>
    </physiologicalReaction>
</comment>
<evidence type="ECO:0000256" key="23">
    <source>
        <dbReference type="ARBA" id="ARBA00047300"/>
    </source>
</evidence>
<evidence type="ECO:0000256" key="28">
    <source>
        <dbReference type="ARBA" id="ARBA00047500"/>
    </source>
</evidence>
<evidence type="ECO:0000256" key="16">
    <source>
        <dbReference type="ARBA" id="ARBA00023388"/>
    </source>
</evidence>
<comment type="catalytic activity">
    <reaction evidence="33">
        <text>acetyl-[ACP] + malonyl-[ACP] + H(+) = 3-oxobutanoyl-[ACP] + holo-[ACP] + CO2</text>
        <dbReference type="Rhea" id="RHEA:41800"/>
        <dbReference type="Rhea" id="RHEA-COMP:9621"/>
        <dbReference type="Rhea" id="RHEA-COMP:9623"/>
        <dbReference type="Rhea" id="RHEA-COMP:9625"/>
        <dbReference type="Rhea" id="RHEA-COMP:9685"/>
        <dbReference type="ChEBI" id="CHEBI:15378"/>
        <dbReference type="ChEBI" id="CHEBI:16526"/>
        <dbReference type="ChEBI" id="CHEBI:64479"/>
        <dbReference type="ChEBI" id="CHEBI:78446"/>
        <dbReference type="ChEBI" id="CHEBI:78449"/>
        <dbReference type="ChEBI" id="CHEBI:78450"/>
    </reaction>
    <physiologicalReaction direction="left-to-right" evidence="33">
        <dbReference type="Rhea" id="RHEA:41801"/>
    </physiologicalReaction>
</comment>
<dbReference type="InterPro" id="IPR055123">
    <property type="entry name" value="SpnB-like_Rossmann"/>
</dbReference>
<comment type="catalytic activity">
    <reaction evidence="50">
        <text>butanoyl-[ACP] + malonyl-[ACP] + H(+) = 3-oxohexanoyl-[ACP] + holo-[ACP] + CO2</text>
        <dbReference type="Rhea" id="RHEA:41820"/>
        <dbReference type="Rhea" id="RHEA-COMP:9623"/>
        <dbReference type="Rhea" id="RHEA-COMP:9628"/>
        <dbReference type="Rhea" id="RHEA-COMP:9629"/>
        <dbReference type="Rhea" id="RHEA-COMP:9685"/>
        <dbReference type="ChEBI" id="CHEBI:15378"/>
        <dbReference type="ChEBI" id="CHEBI:16526"/>
        <dbReference type="ChEBI" id="CHEBI:64479"/>
        <dbReference type="ChEBI" id="CHEBI:78449"/>
        <dbReference type="ChEBI" id="CHEBI:78454"/>
        <dbReference type="ChEBI" id="CHEBI:78456"/>
    </reaction>
    <physiologicalReaction direction="left-to-right" evidence="50">
        <dbReference type="Rhea" id="RHEA:41821"/>
    </physiologicalReaction>
</comment>
<dbReference type="PROSITE" id="PS00012">
    <property type="entry name" value="PHOSPHOPANTETHEINE"/>
    <property type="match status" value="1"/>
</dbReference>
<comment type="function">
    <text evidence="22">Fatty acid synthetase is a multifunctional enzyme that catalyzes the de novo biosynthesis of long-chain saturated fatty acids starting from acetyl-CoA and malonyl-CoA in the presence of NADPH. This multifunctional protein contains 7 catalytic activities and a site for the binding of the prosthetic group 4'-phosphopantetheine of the acyl carrier protein ([ACP]) domain.</text>
</comment>
<dbReference type="InterPro" id="IPR050091">
    <property type="entry name" value="PKS_NRPS_Biosynth_Enz"/>
</dbReference>
<evidence type="ECO:0000256" key="48">
    <source>
        <dbReference type="ARBA" id="ARBA00049414"/>
    </source>
</evidence>
<dbReference type="Pfam" id="PF16197">
    <property type="entry name" value="KAsynt_C_assoc"/>
    <property type="match status" value="1"/>
</dbReference>
<evidence type="ECO:0000256" key="34">
    <source>
        <dbReference type="ARBA" id="ARBA00048051"/>
    </source>
</evidence>
<evidence type="ECO:0000256" key="11">
    <source>
        <dbReference type="ARBA" id="ARBA00023268"/>
    </source>
</evidence>
<dbReference type="InterPro" id="IPR006162">
    <property type="entry name" value="Ppantetheine_attach_site"/>
</dbReference>
<evidence type="ECO:0000256" key="41">
    <source>
        <dbReference type="ARBA" id="ARBA00048691"/>
    </source>
</evidence>
<evidence type="ECO:0000256" key="17">
    <source>
        <dbReference type="ARBA" id="ARBA00023394"/>
    </source>
</evidence>
<dbReference type="Pfam" id="PF22953">
    <property type="entry name" value="SpnB_Rossmann"/>
    <property type="match status" value="1"/>
</dbReference>
<comment type="catalytic activity">
    <reaction evidence="49">
        <text>3-oxooctanoyl-[ACP] + NADPH + H(+) = (3R)-hydroxyoctanoyl-[ACP] + NADP(+)</text>
        <dbReference type="Rhea" id="RHEA:41840"/>
        <dbReference type="Rhea" id="RHEA-COMP:9633"/>
        <dbReference type="Rhea" id="RHEA-COMP:9634"/>
        <dbReference type="ChEBI" id="CHEBI:15378"/>
        <dbReference type="ChEBI" id="CHEBI:57783"/>
        <dbReference type="ChEBI" id="CHEBI:58349"/>
        <dbReference type="ChEBI" id="CHEBI:78460"/>
        <dbReference type="ChEBI" id="CHEBI:78461"/>
    </reaction>
    <physiologicalReaction direction="left-to-right" evidence="49">
        <dbReference type="Rhea" id="RHEA:41841"/>
    </physiologicalReaction>
</comment>
<dbReference type="InterPro" id="IPR009081">
    <property type="entry name" value="PP-bd_ACP"/>
</dbReference>
<dbReference type="Pfam" id="PF02801">
    <property type="entry name" value="Ketoacyl-synt_C"/>
    <property type="match status" value="1"/>
</dbReference>
<evidence type="ECO:0000256" key="21">
    <source>
        <dbReference type="ARBA" id="ARBA00023402"/>
    </source>
</evidence>
<comment type="catalytic activity">
    <reaction evidence="31">
        <text>(2E)-hexenoyl-[ACP] + NADPH + H(+) = hexanoyl-[ACP] + NADP(+)</text>
        <dbReference type="Rhea" id="RHEA:41832"/>
        <dbReference type="Rhea" id="RHEA-COMP:9631"/>
        <dbReference type="Rhea" id="RHEA-COMP:9632"/>
        <dbReference type="ChEBI" id="CHEBI:15378"/>
        <dbReference type="ChEBI" id="CHEBI:57783"/>
        <dbReference type="ChEBI" id="CHEBI:58349"/>
        <dbReference type="ChEBI" id="CHEBI:78458"/>
        <dbReference type="ChEBI" id="CHEBI:78459"/>
    </reaction>
    <physiologicalReaction direction="left-to-right" evidence="31">
        <dbReference type="Rhea" id="RHEA:41833"/>
    </physiologicalReaction>
</comment>
<comment type="catalytic activity">
    <reaction evidence="40">
        <text>a 2,3-saturated acyl-[ACP] + NADP(+) = a (2E)-enoyl-[ACP] + NADPH + H(+)</text>
        <dbReference type="Rhea" id="RHEA:22564"/>
        <dbReference type="Rhea" id="RHEA-COMP:9925"/>
        <dbReference type="Rhea" id="RHEA-COMP:9926"/>
        <dbReference type="ChEBI" id="CHEBI:15378"/>
        <dbReference type="ChEBI" id="CHEBI:57783"/>
        <dbReference type="ChEBI" id="CHEBI:58349"/>
        <dbReference type="ChEBI" id="CHEBI:78784"/>
        <dbReference type="ChEBI" id="CHEBI:78785"/>
        <dbReference type="EC" id="1.3.1.39"/>
    </reaction>
    <physiologicalReaction direction="right-to-left" evidence="40">
        <dbReference type="Rhea" id="RHEA:22566"/>
    </physiologicalReaction>
</comment>
<comment type="catalytic activity">
    <reaction evidence="23">
        <text>3-oxooctadecanoyl-[ACP] + NADPH + H(+) = (3R)-hydroxyoctadecanoyl-[ACP] + NADP(+)</text>
        <dbReference type="Rhea" id="RHEA:41920"/>
        <dbReference type="Rhea" id="RHEA-COMP:9653"/>
        <dbReference type="Rhea" id="RHEA-COMP:9654"/>
        <dbReference type="ChEBI" id="CHEBI:15378"/>
        <dbReference type="ChEBI" id="CHEBI:57783"/>
        <dbReference type="ChEBI" id="CHEBI:58349"/>
        <dbReference type="ChEBI" id="CHEBI:78487"/>
        <dbReference type="ChEBI" id="CHEBI:78488"/>
    </reaction>
    <physiologicalReaction direction="left-to-right" evidence="23">
        <dbReference type="Rhea" id="RHEA:41921"/>
    </physiologicalReaction>
</comment>
<evidence type="ECO:0000256" key="31">
    <source>
        <dbReference type="ARBA" id="ARBA00047897"/>
    </source>
</evidence>
<dbReference type="GO" id="GO:0004312">
    <property type="term" value="F:fatty acid synthase activity"/>
    <property type="evidence" value="ECO:0007669"/>
    <property type="project" value="TreeGrafter"/>
</dbReference>
<evidence type="ECO:0000313" key="58">
    <source>
        <dbReference type="EMBL" id="MBB5495645.1"/>
    </source>
</evidence>
<evidence type="ECO:0000256" key="40">
    <source>
        <dbReference type="ARBA" id="ARBA00048650"/>
    </source>
</evidence>
<evidence type="ECO:0000256" key="6">
    <source>
        <dbReference type="ARBA" id="ARBA00022679"/>
    </source>
</evidence>
<dbReference type="CDD" id="cd05195">
    <property type="entry name" value="enoyl_red"/>
    <property type="match status" value="1"/>
</dbReference>
<comment type="catalytic activity">
    <reaction evidence="32">
        <text>3-oxobutanoyl-[ACP] + NADPH + H(+) = (3R)-hydroxybutanoyl-[ACP] + NADP(+)</text>
        <dbReference type="Rhea" id="RHEA:41804"/>
        <dbReference type="Rhea" id="RHEA-COMP:9625"/>
        <dbReference type="Rhea" id="RHEA-COMP:9626"/>
        <dbReference type="ChEBI" id="CHEBI:15378"/>
        <dbReference type="ChEBI" id="CHEBI:57783"/>
        <dbReference type="ChEBI" id="CHEBI:58349"/>
        <dbReference type="ChEBI" id="CHEBI:78450"/>
        <dbReference type="ChEBI" id="CHEBI:78451"/>
    </reaction>
    <physiologicalReaction direction="left-to-right" evidence="32">
        <dbReference type="Rhea" id="RHEA:41805"/>
    </physiologicalReaction>
</comment>
<protein>
    <submittedName>
        <fullName evidence="58">Acyl transferase domain-containing protein/NADPH:quinone reductase-like Zn-dependent oxidoreductase/thioesterase domain-containing protein</fullName>
    </submittedName>
</protein>
<evidence type="ECO:0000256" key="14">
    <source>
        <dbReference type="ARBA" id="ARBA00023351"/>
    </source>
</evidence>
<evidence type="ECO:0000256" key="25">
    <source>
        <dbReference type="ARBA" id="ARBA00047400"/>
    </source>
</evidence>
<dbReference type="InterPro" id="IPR049551">
    <property type="entry name" value="PKS_DH_C"/>
</dbReference>
<dbReference type="PROSITE" id="PS52019">
    <property type="entry name" value="PKS_MFAS_DH"/>
    <property type="match status" value="1"/>
</dbReference>
<dbReference type="Gene3D" id="3.40.366.10">
    <property type="entry name" value="Malonyl-Coenzyme A Acyl Carrier Protein, domain 2"/>
    <property type="match status" value="1"/>
</dbReference>
<dbReference type="InterPro" id="IPR049552">
    <property type="entry name" value="PKS_DH_N"/>
</dbReference>
<dbReference type="InterPro" id="IPR011032">
    <property type="entry name" value="GroES-like_sf"/>
</dbReference>
<evidence type="ECO:0000256" key="49">
    <source>
        <dbReference type="ARBA" id="ARBA00049422"/>
    </source>
</evidence>
<dbReference type="InterPro" id="IPR014043">
    <property type="entry name" value="Acyl_transferase_dom"/>
</dbReference>
<dbReference type="InterPro" id="IPR020806">
    <property type="entry name" value="PKS_PP-bd"/>
</dbReference>
<keyword evidence="10" id="KW-0456">Lyase</keyword>
<dbReference type="FunFam" id="3.40.47.10:FF:000019">
    <property type="entry name" value="Polyketide synthase type I"/>
    <property type="match status" value="1"/>
</dbReference>
<comment type="catalytic activity">
    <reaction evidence="36">
        <text>tetradecanoyl-[ACP] + H2O = tetradecanoate + holo-[ACP] + H(+)</text>
        <dbReference type="Rhea" id="RHEA:30123"/>
        <dbReference type="Rhea" id="RHEA-COMP:9648"/>
        <dbReference type="Rhea" id="RHEA-COMP:9685"/>
        <dbReference type="ChEBI" id="CHEBI:15377"/>
        <dbReference type="ChEBI" id="CHEBI:15378"/>
        <dbReference type="ChEBI" id="CHEBI:30807"/>
        <dbReference type="ChEBI" id="CHEBI:64479"/>
        <dbReference type="ChEBI" id="CHEBI:78477"/>
        <dbReference type="EC" id="3.1.2.14"/>
    </reaction>
    <physiologicalReaction direction="left-to-right" evidence="36">
        <dbReference type="Rhea" id="RHEA:30124"/>
    </physiologicalReaction>
</comment>
<dbReference type="InterPro" id="IPR036291">
    <property type="entry name" value="NAD(P)-bd_dom_sf"/>
</dbReference>
<dbReference type="InterPro" id="IPR032821">
    <property type="entry name" value="PKS_assoc"/>
</dbReference>
<dbReference type="PANTHER" id="PTHR43775">
    <property type="entry name" value="FATTY ACID SYNTHASE"/>
    <property type="match status" value="1"/>
</dbReference>
<dbReference type="Gene3D" id="3.30.70.3290">
    <property type="match status" value="1"/>
</dbReference>
<evidence type="ECO:0000256" key="26">
    <source>
        <dbReference type="ARBA" id="ARBA00047440"/>
    </source>
</evidence>
<feature type="region of interest" description="N-terminal hotdog fold" evidence="53">
    <location>
        <begin position="968"/>
        <end position="1091"/>
    </location>
</feature>
<feature type="active site" description="Proton donor; for dehydratase activity" evidence="53">
    <location>
        <position position="1163"/>
    </location>
</feature>
<evidence type="ECO:0000256" key="38">
    <source>
        <dbReference type="ARBA" id="ARBA00048506"/>
    </source>
</evidence>
<dbReference type="SMART" id="SM00827">
    <property type="entry name" value="PKS_AT"/>
    <property type="match status" value="1"/>
</dbReference>
<dbReference type="Pfam" id="PF08990">
    <property type="entry name" value="Docking"/>
    <property type="match status" value="1"/>
</dbReference>
<comment type="catalytic activity">
    <reaction evidence="16">
        <text>(3R)-hydroxydecanoyl-[ACP] = (2E)-decenoyl-[ACP] + H2O</text>
        <dbReference type="Rhea" id="RHEA:41860"/>
        <dbReference type="Rhea" id="RHEA-COMP:9638"/>
        <dbReference type="Rhea" id="RHEA-COMP:9639"/>
        <dbReference type="ChEBI" id="CHEBI:15377"/>
        <dbReference type="ChEBI" id="CHEBI:78466"/>
        <dbReference type="ChEBI" id="CHEBI:78467"/>
    </reaction>
    <physiologicalReaction direction="left-to-right" evidence="16">
        <dbReference type="Rhea" id="RHEA:41861"/>
    </physiologicalReaction>
</comment>
<dbReference type="SUPFAM" id="SSF53474">
    <property type="entry name" value="alpha/beta-Hydrolases"/>
    <property type="match status" value="1"/>
</dbReference>
<dbReference type="SMART" id="SM00824">
    <property type="entry name" value="PKS_TE"/>
    <property type="match status" value="1"/>
</dbReference>
<evidence type="ECO:0000259" key="57">
    <source>
        <dbReference type="PROSITE" id="PS52019"/>
    </source>
</evidence>
<dbReference type="SMART" id="SM00825">
    <property type="entry name" value="PKS_KS"/>
    <property type="match status" value="1"/>
</dbReference>
<dbReference type="GO" id="GO:0004313">
    <property type="term" value="F:[acyl-carrier-protein] S-acetyltransferase activity"/>
    <property type="evidence" value="ECO:0007669"/>
    <property type="project" value="UniProtKB-EC"/>
</dbReference>
<dbReference type="RefSeq" id="WP_184370836.1">
    <property type="nucleotide sequence ID" value="NZ_JACHDO010000001.1"/>
</dbReference>
<dbReference type="InterPro" id="IPR049900">
    <property type="entry name" value="PKS_mFAS_DH"/>
</dbReference>
<dbReference type="Pfam" id="PF21089">
    <property type="entry name" value="PKS_DH_N"/>
    <property type="match status" value="1"/>
</dbReference>
<evidence type="ECO:0000256" key="12">
    <source>
        <dbReference type="ARBA" id="ARBA00023315"/>
    </source>
</evidence>
<comment type="catalytic activity">
    <reaction evidence="47">
        <text>3-oxododecanoyl-[ACP] + NADPH + H(+) = (3R)-hydroxydodecanoyl-[ACP] + NADP(+)</text>
        <dbReference type="Rhea" id="RHEA:41872"/>
        <dbReference type="Rhea" id="RHEA-COMP:9641"/>
        <dbReference type="Rhea" id="RHEA-COMP:9642"/>
        <dbReference type="ChEBI" id="CHEBI:15378"/>
        <dbReference type="ChEBI" id="CHEBI:57783"/>
        <dbReference type="ChEBI" id="CHEBI:58349"/>
        <dbReference type="ChEBI" id="CHEBI:78469"/>
        <dbReference type="ChEBI" id="CHEBI:78470"/>
    </reaction>
    <physiologicalReaction direction="left-to-right" evidence="47">
        <dbReference type="Rhea" id="RHEA:41873"/>
    </physiologicalReaction>
</comment>
<dbReference type="Pfam" id="PF00109">
    <property type="entry name" value="ketoacyl-synt"/>
    <property type="match status" value="1"/>
</dbReference>
<dbReference type="InterPro" id="IPR057326">
    <property type="entry name" value="KR_dom"/>
</dbReference>
<dbReference type="PROSITE" id="PS50075">
    <property type="entry name" value="CARRIER"/>
    <property type="match status" value="1"/>
</dbReference>
<evidence type="ECO:0000256" key="29">
    <source>
        <dbReference type="ARBA" id="ARBA00047578"/>
    </source>
</evidence>
<comment type="catalytic activity">
    <reaction evidence="39">
        <text>3-oxohexanoyl-[ACP] + NADPH + H(+) = (3R)-hydroxyhexanoyl-[ACP] + NADP(+)</text>
        <dbReference type="Rhea" id="RHEA:41824"/>
        <dbReference type="Rhea" id="RHEA-COMP:9629"/>
        <dbReference type="Rhea" id="RHEA-COMP:9630"/>
        <dbReference type="ChEBI" id="CHEBI:15378"/>
        <dbReference type="ChEBI" id="CHEBI:57783"/>
        <dbReference type="ChEBI" id="CHEBI:58349"/>
        <dbReference type="ChEBI" id="CHEBI:78456"/>
        <dbReference type="ChEBI" id="CHEBI:78457"/>
    </reaction>
    <physiologicalReaction direction="left-to-right" evidence="39">
        <dbReference type="Rhea" id="RHEA:41825"/>
    </physiologicalReaction>
</comment>
<dbReference type="Proteomes" id="UP000579647">
    <property type="component" value="Unassembled WGS sequence"/>
</dbReference>
<evidence type="ECO:0000256" key="51">
    <source>
        <dbReference type="ARBA" id="ARBA00049521"/>
    </source>
</evidence>
<dbReference type="Pfam" id="PF08659">
    <property type="entry name" value="KR"/>
    <property type="match status" value="1"/>
</dbReference>
<dbReference type="CDD" id="cd00833">
    <property type="entry name" value="PKS"/>
    <property type="match status" value="1"/>
</dbReference>
<comment type="catalytic activity">
    <reaction evidence="17">
        <text>a (3R)-hydroxyacyl-[ACP] = a (2E)-enoyl-[ACP] + H2O</text>
        <dbReference type="Rhea" id="RHEA:13097"/>
        <dbReference type="Rhea" id="RHEA-COMP:9925"/>
        <dbReference type="Rhea" id="RHEA-COMP:9945"/>
        <dbReference type="ChEBI" id="CHEBI:15377"/>
        <dbReference type="ChEBI" id="CHEBI:78784"/>
        <dbReference type="ChEBI" id="CHEBI:78827"/>
        <dbReference type="EC" id="4.2.1.59"/>
    </reaction>
    <physiologicalReaction direction="left-to-right" evidence="17">
        <dbReference type="Rhea" id="RHEA:13098"/>
    </physiologicalReaction>
</comment>
<dbReference type="InterPro" id="IPR014031">
    <property type="entry name" value="Ketoacyl_synth_C"/>
</dbReference>
<evidence type="ECO:0000256" key="1">
    <source>
        <dbReference type="ARBA" id="ARBA00001957"/>
    </source>
</evidence>
<evidence type="ECO:0000256" key="18">
    <source>
        <dbReference type="ARBA" id="ARBA00023398"/>
    </source>
</evidence>
<dbReference type="Gene3D" id="3.10.129.110">
    <property type="entry name" value="Polyketide synthase dehydratase"/>
    <property type="match status" value="1"/>
</dbReference>
<keyword evidence="7" id="KW-0702">S-nitrosylation</keyword>
<evidence type="ECO:0000256" key="9">
    <source>
        <dbReference type="ARBA" id="ARBA00023194"/>
    </source>
</evidence>
<evidence type="ECO:0000256" key="13">
    <source>
        <dbReference type="ARBA" id="ARBA00023332"/>
    </source>
</evidence>
<comment type="catalytic activity">
    <reaction evidence="25">
        <text>a (3R)-hydroxyacyl-[ACP] + NADP(+) = a 3-oxoacyl-[ACP] + NADPH + H(+)</text>
        <dbReference type="Rhea" id="RHEA:17397"/>
        <dbReference type="Rhea" id="RHEA-COMP:9916"/>
        <dbReference type="Rhea" id="RHEA-COMP:9945"/>
        <dbReference type="ChEBI" id="CHEBI:15378"/>
        <dbReference type="ChEBI" id="CHEBI:57783"/>
        <dbReference type="ChEBI" id="CHEBI:58349"/>
        <dbReference type="ChEBI" id="CHEBI:78776"/>
        <dbReference type="ChEBI" id="CHEBI:78827"/>
        <dbReference type="EC" id="1.1.1.100"/>
    </reaction>
    <physiologicalReaction direction="right-to-left" evidence="25">
        <dbReference type="Rhea" id="RHEA:17399"/>
    </physiologicalReaction>
</comment>
<evidence type="ECO:0000256" key="19">
    <source>
        <dbReference type="ARBA" id="ARBA00023399"/>
    </source>
</evidence>
<dbReference type="InterPro" id="IPR015083">
    <property type="entry name" value="NorB/c/GfsB-D-like_docking"/>
</dbReference>
<evidence type="ECO:0000259" key="56">
    <source>
        <dbReference type="PROSITE" id="PS52004"/>
    </source>
</evidence>
<evidence type="ECO:0000256" key="36">
    <source>
        <dbReference type="ARBA" id="ARBA00048289"/>
    </source>
</evidence>
<feature type="region of interest" description="Disordered" evidence="54">
    <location>
        <begin position="455"/>
        <end position="491"/>
    </location>
</feature>
<evidence type="ECO:0000256" key="22">
    <source>
        <dbReference type="ARBA" id="ARBA00023442"/>
    </source>
</evidence>
<evidence type="ECO:0000256" key="53">
    <source>
        <dbReference type="PROSITE-ProRule" id="PRU01363"/>
    </source>
</evidence>
<keyword evidence="59" id="KW-1185">Reference proteome</keyword>
<evidence type="ECO:0000256" key="32">
    <source>
        <dbReference type="ARBA" id="ARBA00047953"/>
    </source>
</evidence>
<dbReference type="Gene3D" id="3.90.180.10">
    <property type="entry name" value="Medium-chain alcohol dehydrogenases, catalytic domain"/>
    <property type="match status" value="1"/>
</dbReference>
<dbReference type="Gene3D" id="1.10.1200.10">
    <property type="entry name" value="ACP-like"/>
    <property type="match status" value="1"/>
</dbReference>
<dbReference type="SUPFAM" id="SSF53901">
    <property type="entry name" value="Thiolase-like"/>
    <property type="match status" value="1"/>
</dbReference>
<evidence type="ECO:0000256" key="42">
    <source>
        <dbReference type="ARBA" id="ARBA00048704"/>
    </source>
</evidence>
<comment type="catalytic activity">
    <reaction evidence="51">
        <text>(2E)-decenoyl-[ACP] + NADPH + H(+) = decanoyl-[ACP] + NADP(+)</text>
        <dbReference type="Rhea" id="RHEA:41864"/>
        <dbReference type="Rhea" id="RHEA-COMP:9639"/>
        <dbReference type="Rhea" id="RHEA-COMP:9640"/>
        <dbReference type="ChEBI" id="CHEBI:15378"/>
        <dbReference type="ChEBI" id="CHEBI:57783"/>
        <dbReference type="ChEBI" id="CHEBI:58349"/>
        <dbReference type="ChEBI" id="CHEBI:78467"/>
        <dbReference type="ChEBI" id="CHEBI:78468"/>
    </reaction>
    <physiologicalReaction direction="left-to-right" evidence="51">
        <dbReference type="Rhea" id="RHEA:41865"/>
    </physiologicalReaction>
</comment>
<keyword evidence="6 58" id="KW-0808">Transferase</keyword>
<comment type="pathway">
    <text evidence="2">Antibiotic biosynthesis.</text>
</comment>
<comment type="catalytic activity">
    <reaction evidence="30">
        <text>(2E)-hexadecenoyl-[ACP] + NADPH + H(+) = hexadecanoyl-[ACP] + NADP(+)</text>
        <dbReference type="Rhea" id="RHEA:41912"/>
        <dbReference type="Rhea" id="RHEA-COMP:9651"/>
        <dbReference type="Rhea" id="RHEA-COMP:9652"/>
        <dbReference type="ChEBI" id="CHEBI:15378"/>
        <dbReference type="ChEBI" id="CHEBI:57783"/>
        <dbReference type="ChEBI" id="CHEBI:58349"/>
        <dbReference type="ChEBI" id="CHEBI:78481"/>
        <dbReference type="ChEBI" id="CHEBI:78483"/>
    </reaction>
    <physiologicalReaction direction="left-to-right" evidence="30">
        <dbReference type="Rhea" id="RHEA:41913"/>
    </physiologicalReaction>
</comment>
<dbReference type="GO" id="GO:0006633">
    <property type="term" value="P:fatty acid biosynthetic process"/>
    <property type="evidence" value="ECO:0007669"/>
    <property type="project" value="InterPro"/>
</dbReference>
<keyword evidence="9" id="KW-0045">Antibiotic biosynthesis</keyword>
<dbReference type="InterPro" id="IPR016035">
    <property type="entry name" value="Acyl_Trfase/lysoPLipase"/>
</dbReference>
<evidence type="ECO:0000256" key="35">
    <source>
        <dbReference type="ARBA" id="ARBA00048281"/>
    </source>
</evidence>
<evidence type="ECO:0000256" key="30">
    <source>
        <dbReference type="ARBA" id="ARBA00047810"/>
    </source>
</evidence>
<dbReference type="Gene3D" id="3.40.47.10">
    <property type="match status" value="1"/>
</dbReference>
<proteinExistence type="predicted"/>
<dbReference type="InterPro" id="IPR001031">
    <property type="entry name" value="Thioesterase"/>
</dbReference>
<evidence type="ECO:0000256" key="54">
    <source>
        <dbReference type="SAM" id="MobiDB-lite"/>
    </source>
</evidence>
<dbReference type="Gene3D" id="3.40.50.1820">
    <property type="entry name" value="alpha/beta hydrolase"/>
    <property type="match status" value="1"/>
</dbReference>
<dbReference type="PROSITE" id="PS00606">
    <property type="entry name" value="KS3_1"/>
    <property type="match status" value="1"/>
</dbReference>
<evidence type="ECO:0000256" key="15">
    <source>
        <dbReference type="ARBA" id="ARBA00023373"/>
    </source>
</evidence>
<feature type="region of interest" description="C-terminal hotdog fold" evidence="53">
    <location>
        <begin position="1102"/>
        <end position="1243"/>
    </location>
</feature>
<dbReference type="PROSITE" id="PS52004">
    <property type="entry name" value="KS3_2"/>
    <property type="match status" value="1"/>
</dbReference>
<evidence type="ECO:0000256" key="10">
    <source>
        <dbReference type="ARBA" id="ARBA00023239"/>
    </source>
</evidence>
<dbReference type="GO" id="GO:0004316">
    <property type="term" value="F:3-oxoacyl-[acyl-carrier-protein] reductase (NADPH) activity"/>
    <property type="evidence" value="ECO:0007669"/>
    <property type="project" value="UniProtKB-EC"/>
</dbReference>
<dbReference type="InterPro" id="IPR013154">
    <property type="entry name" value="ADH-like_N"/>
</dbReference>
<dbReference type="SUPFAM" id="SSF55048">
    <property type="entry name" value="Probable ACP-binding domain of malonyl-CoA ACP transacylase"/>
    <property type="match status" value="1"/>
</dbReference>
<evidence type="ECO:0000256" key="45">
    <source>
        <dbReference type="ARBA" id="ARBA00049109"/>
    </source>
</evidence>
<comment type="catalytic activity">
    <reaction evidence="19">
        <text>(3R)-hydroxyoctadecanoyl-[ACP] = (2E)-octadecenoyl-[ACP] + H2O</text>
        <dbReference type="Rhea" id="RHEA:41924"/>
        <dbReference type="Rhea" id="RHEA-COMP:9654"/>
        <dbReference type="Rhea" id="RHEA-COMP:9655"/>
        <dbReference type="ChEBI" id="CHEBI:15377"/>
        <dbReference type="ChEBI" id="CHEBI:78488"/>
        <dbReference type="ChEBI" id="CHEBI:78489"/>
    </reaction>
    <physiologicalReaction direction="left-to-right" evidence="19">
        <dbReference type="Rhea" id="RHEA:41925"/>
    </physiologicalReaction>
</comment>
<keyword evidence="12" id="KW-0012">Acyltransferase</keyword>
<dbReference type="InterPro" id="IPR014030">
    <property type="entry name" value="Ketoacyl_synth_N"/>
</dbReference>
<comment type="catalytic activity">
    <reaction evidence="14">
        <text>(3R)-hydroxydodecanoyl-[ACP] = (2E)-dodecenoyl-[ACP] + H2O</text>
        <dbReference type="Rhea" id="RHEA:41876"/>
        <dbReference type="Rhea" id="RHEA-COMP:9642"/>
        <dbReference type="Rhea" id="RHEA-COMP:9643"/>
        <dbReference type="ChEBI" id="CHEBI:15377"/>
        <dbReference type="ChEBI" id="CHEBI:78470"/>
        <dbReference type="ChEBI" id="CHEBI:78472"/>
    </reaction>
    <physiologicalReaction direction="left-to-right" evidence="14">
        <dbReference type="Rhea" id="RHEA:41877"/>
    </physiologicalReaction>
</comment>
<dbReference type="InterPro" id="IPR016039">
    <property type="entry name" value="Thiolase-like"/>
</dbReference>
<dbReference type="InterPro" id="IPR013968">
    <property type="entry name" value="PKS_KR"/>
</dbReference>
<evidence type="ECO:0000256" key="8">
    <source>
        <dbReference type="ARBA" id="ARBA00022898"/>
    </source>
</evidence>
<comment type="catalytic activity">
    <reaction evidence="44">
        <text>(2E)-octadecenoyl-[ACP] + NADPH + H(+) = octadecanoyl-[ACP] + NADP(+)</text>
        <dbReference type="Rhea" id="RHEA:41928"/>
        <dbReference type="Rhea" id="RHEA-COMP:9655"/>
        <dbReference type="Rhea" id="RHEA-COMP:9656"/>
        <dbReference type="ChEBI" id="CHEBI:15378"/>
        <dbReference type="ChEBI" id="CHEBI:57783"/>
        <dbReference type="ChEBI" id="CHEBI:58349"/>
        <dbReference type="ChEBI" id="CHEBI:78489"/>
        <dbReference type="ChEBI" id="CHEBI:78495"/>
    </reaction>
    <physiologicalReaction direction="left-to-right" evidence="44">
        <dbReference type="Rhea" id="RHEA:41929"/>
    </physiologicalReaction>
</comment>
<dbReference type="GO" id="GO:0141148">
    <property type="term" value="F:enoyl-[acyl-carrier-protein] reductase (NADPH) activity"/>
    <property type="evidence" value="ECO:0007669"/>
    <property type="project" value="UniProtKB-EC"/>
</dbReference>
<comment type="cofactor">
    <cofactor evidence="1">
        <name>pantetheine 4'-phosphate</name>
        <dbReference type="ChEBI" id="CHEBI:47942"/>
    </cofactor>
</comment>
<feature type="domain" description="PKS/mFAS DH" evidence="57">
    <location>
        <begin position="968"/>
        <end position="1243"/>
    </location>
</feature>
<dbReference type="InterPro" id="IPR020807">
    <property type="entry name" value="PKS_DH"/>
</dbReference>
<evidence type="ECO:0000256" key="24">
    <source>
        <dbReference type="ARBA" id="ARBA00047394"/>
    </source>
</evidence>
<keyword evidence="11" id="KW-0511">Multifunctional enzyme</keyword>
<evidence type="ECO:0000256" key="2">
    <source>
        <dbReference type="ARBA" id="ARBA00004792"/>
    </source>
</evidence>
<evidence type="ECO:0000256" key="43">
    <source>
        <dbReference type="ARBA" id="ARBA00048935"/>
    </source>
</evidence>
<comment type="catalytic activity">
    <reaction evidence="48">
        <text>3-oxohexadecanoyl-[ACP] + NADPH + H(+) = (3R)-hydroxyhexadecanoyl-[ACP] + NADP(+)</text>
        <dbReference type="Rhea" id="RHEA:41904"/>
        <dbReference type="Rhea" id="RHEA-COMP:9649"/>
        <dbReference type="Rhea" id="RHEA-COMP:9650"/>
        <dbReference type="ChEBI" id="CHEBI:15378"/>
        <dbReference type="ChEBI" id="CHEBI:57783"/>
        <dbReference type="ChEBI" id="CHEBI:58349"/>
        <dbReference type="ChEBI" id="CHEBI:78478"/>
        <dbReference type="ChEBI" id="CHEBI:78480"/>
    </reaction>
    <physiologicalReaction direction="left-to-right" evidence="48">
        <dbReference type="Rhea" id="RHEA:41905"/>
    </physiologicalReaction>
</comment>
<dbReference type="SMART" id="SM00823">
    <property type="entry name" value="PKS_PP"/>
    <property type="match status" value="1"/>
</dbReference>
<dbReference type="Gene3D" id="3.40.50.11460">
    <property type="match status" value="1"/>
</dbReference>
<feature type="active site" description="Proton acceptor; for dehydratase activity" evidence="53">
    <location>
        <position position="1000"/>
    </location>
</feature>
<dbReference type="Pfam" id="PF14765">
    <property type="entry name" value="PS-DH"/>
    <property type="match status" value="1"/>
</dbReference>
<evidence type="ECO:0000256" key="47">
    <source>
        <dbReference type="ARBA" id="ARBA00049263"/>
    </source>
</evidence>
<reference evidence="58 59" key="1">
    <citation type="submission" date="2020-08" db="EMBL/GenBank/DDBJ databases">
        <title>Sequencing the genomes of 1000 actinobacteria strains.</title>
        <authorList>
            <person name="Klenk H.-P."/>
        </authorList>
    </citation>
    <scope>NUCLEOTIDE SEQUENCE [LARGE SCALE GENOMIC DNA]</scope>
    <source>
        <strain evidence="58 59">DSM 44598</strain>
    </source>
</reference>
<comment type="catalytic activity">
    <reaction evidence="27">
        <text>tetradecanoyl-[ACP] + malonyl-[ACP] + H(+) = 3-oxohexadecanoyl-[ACP] + holo-[ACP] + CO2</text>
        <dbReference type="Rhea" id="RHEA:41900"/>
        <dbReference type="Rhea" id="RHEA-COMP:9623"/>
        <dbReference type="Rhea" id="RHEA-COMP:9648"/>
        <dbReference type="Rhea" id="RHEA-COMP:9649"/>
        <dbReference type="Rhea" id="RHEA-COMP:9685"/>
        <dbReference type="ChEBI" id="CHEBI:15378"/>
        <dbReference type="ChEBI" id="CHEBI:16526"/>
        <dbReference type="ChEBI" id="CHEBI:64479"/>
        <dbReference type="ChEBI" id="CHEBI:78449"/>
        <dbReference type="ChEBI" id="CHEBI:78477"/>
        <dbReference type="ChEBI" id="CHEBI:78478"/>
    </reaction>
    <physiologicalReaction direction="left-to-right" evidence="27">
        <dbReference type="Rhea" id="RHEA:41901"/>
    </physiologicalReaction>
</comment>
<evidence type="ECO:0000256" key="5">
    <source>
        <dbReference type="ARBA" id="ARBA00022553"/>
    </source>
</evidence>
<evidence type="ECO:0000256" key="20">
    <source>
        <dbReference type="ARBA" id="ARBA00023401"/>
    </source>
</evidence>
<accession>A0A840WUF5</accession>
<dbReference type="EMBL" id="JACHDO010000001">
    <property type="protein sequence ID" value="MBB5495645.1"/>
    <property type="molecule type" value="Genomic_DNA"/>
</dbReference>
<comment type="catalytic activity">
    <reaction evidence="13">
        <text>(3R)-hydroxyoctanoyl-[ACP] = (2E)-octenoyl-[ACP] + H2O</text>
        <dbReference type="Rhea" id="RHEA:41844"/>
        <dbReference type="Rhea" id="RHEA-COMP:9634"/>
        <dbReference type="Rhea" id="RHEA-COMP:9635"/>
        <dbReference type="ChEBI" id="CHEBI:15377"/>
        <dbReference type="ChEBI" id="CHEBI:78461"/>
        <dbReference type="ChEBI" id="CHEBI:78462"/>
    </reaction>
    <physiologicalReaction direction="left-to-right" evidence="13">
        <dbReference type="Rhea" id="RHEA:41845"/>
    </physiologicalReaction>
</comment>
<evidence type="ECO:0000256" key="52">
    <source>
        <dbReference type="ARBA" id="ARBA00049533"/>
    </source>
</evidence>
<dbReference type="InterPro" id="IPR020843">
    <property type="entry name" value="ER"/>
</dbReference>
<dbReference type="GO" id="GO:0016297">
    <property type="term" value="F:fatty acyl-[ACP] hydrolase activity"/>
    <property type="evidence" value="ECO:0007669"/>
    <property type="project" value="UniProtKB-EC"/>
</dbReference>
<feature type="region of interest" description="Disordered" evidence="54">
    <location>
        <begin position="2395"/>
        <end position="2420"/>
    </location>
</feature>
<comment type="catalytic activity">
    <reaction evidence="24">
        <text>hexanoyl-[ACP] + malonyl-[ACP] + H(+) = 3-oxooctanoyl-[ACP] + holo-[ACP] + CO2</text>
        <dbReference type="Rhea" id="RHEA:41836"/>
        <dbReference type="Rhea" id="RHEA-COMP:9623"/>
        <dbReference type="Rhea" id="RHEA-COMP:9632"/>
        <dbReference type="Rhea" id="RHEA-COMP:9633"/>
        <dbReference type="Rhea" id="RHEA-COMP:9685"/>
        <dbReference type="ChEBI" id="CHEBI:15378"/>
        <dbReference type="ChEBI" id="CHEBI:16526"/>
        <dbReference type="ChEBI" id="CHEBI:64479"/>
        <dbReference type="ChEBI" id="CHEBI:78449"/>
        <dbReference type="ChEBI" id="CHEBI:78459"/>
        <dbReference type="ChEBI" id="CHEBI:78460"/>
    </reaction>
    <physiologicalReaction direction="left-to-right" evidence="24">
        <dbReference type="Rhea" id="RHEA:41837"/>
    </physiologicalReaction>
</comment>
<dbReference type="SUPFAM" id="SSF51735">
    <property type="entry name" value="NAD(P)-binding Rossmann-fold domains"/>
    <property type="match status" value="3"/>
</dbReference>
<dbReference type="CDD" id="cd08956">
    <property type="entry name" value="KR_3_FAS_SDR_x"/>
    <property type="match status" value="1"/>
</dbReference>
<name>A0A840WUF5_9ACTN</name>
<evidence type="ECO:0000313" key="59">
    <source>
        <dbReference type="Proteomes" id="UP000579647"/>
    </source>
</evidence>
<comment type="catalytic activity">
    <reaction evidence="20">
        <text>(3R)-hydroxyhexadecanoyl-[ACP] = (2E)-hexadecenoyl-[ACP] + H2O</text>
        <dbReference type="Rhea" id="RHEA:41908"/>
        <dbReference type="Rhea" id="RHEA-COMP:9650"/>
        <dbReference type="Rhea" id="RHEA-COMP:9651"/>
        <dbReference type="ChEBI" id="CHEBI:15377"/>
        <dbReference type="ChEBI" id="CHEBI:78480"/>
        <dbReference type="ChEBI" id="CHEBI:78481"/>
    </reaction>
    <physiologicalReaction direction="left-to-right" evidence="20">
        <dbReference type="Rhea" id="RHEA:41909"/>
    </physiologicalReaction>
</comment>
<dbReference type="GO" id="GO:0019171">
    <property type="term" value="F:(3R)-hydroxyacyl-[acyl-carrier-protein] dehydratase activity"/>
    <property type="evidence" value="ECO:0007669"/>
    <property type="project" value="UniProtKB-EC"/>
</dbReference>
<dbReference type="SUPFAM" id="SSF50129">
    <property type="entry name" value="GroES-like"/>
    <property type="match status" value="1"/>
</dbReference>